<proteinExistence type="inferred from homology"/>
<organism evidence="8">
    <name type="scientific">Ignavibacterium album</name>
    <dbReference type="NCBI Taxonomy" id="591197"/>
    <lineage>
        <taxon>Bacteria</taxon>
        <taxon>Pseudomonadati</taxon>
        <taxon>Ignavibacteriota</taxon>
        <taxon>Ignavibacteria</taxon>
        <taxon>Ignavibacteriales</taxon>
        <taxon>Ignavibacteriaceae</taxon>
        <taxon>Ignavibacterium</taxon>
    </lineage>
</organism>
<dbReference type="PANTHER" id="PTHR34856:SF2">
    <property type="entry name" value="PROTEIN NRFD"/>
    <property type="match status" value="1"/>
</dbReference>
<name>A0A7V2ZJM9_9BACT</name>
<dbReference type="InterPro" id="IPR052049">
    <property type="entry name" value="Electron_transfer_protein"/>
</dbReference>
<feature type="transmembrane region" description="Helical" evidence="7">
    <location>
        <begin position="219"/>
        <end position="240"/>
    </location>
</feature>
<feature type="transmembrane region" description="Helical" evidence="7">
    <location>
        <begin position="293"/>
        <end position="312"/>
    </location>
</feature>
<feature type="transmembrane region" description="Helical" evidence="7">
    <location>
        <begin position="30"/>
        <end position="52"/>
    </location>
</feature>
<feature type="transmembrane region" description="Helical" evidence="7">
    <location>
        <begin position="260"/>
        <end position="281"/>
    </location>
</feature>
<keyword evidence="4 7" id="KW-0812">Transmembrane</keyword>
<keyword evidence="6 7" id="KW-0472">Membrane</keyword>
<reference evidence="8" key="1">
    <citation type="journal article" date="2020" name="mSystems">
        <title>Genome- and Community-Level Interaction Insights into Carbon Utilization and Element Cycling Functions of Hydrothermarchaeota in Hydrothermal Sediment.</title>
        <authorList>
            <person name="Zhou Z."/>
            <person name="Liu Y."/>
            <person name="Xu W."/>
            <person name="Pan J."/>
            <person name="Luo Z.H."/>
            <person name="Li M."/>
        </authorList>
    </citation>
    <scope>NUCLEOTIDE SEQUENCE [LARGE SCALE GENOMIC DNA]</scope>
    <source>
        <strain evidence="8">SpSt-479</strain>
    </source>
</reference>
<evidence type="ECO:0000256" key="4">
    <source>
        <dbReference type="ARBA" id="ARBA00022692"/>
    </source>
</evidence>
<accession>A0A7V2ZJM9</accession>
<feature type="transmembrane region" description="Helical" evidence="7">
    <location>
        <begin position="64"/>
        <end position="86"/>
    </location>
</feature>
<evidence type="ECO:0000313" key="8">
    <source>
        <dbReference type="EMBL" id="HFI91207.1"/>
    </source>
</evidence>
<comment type="caution">
    <text evidence="8">The sequence shown here is derived from an EMBL/GenBank/DDBJ whole genome shotgun (WGS) entry which is preliminary data.</text>
</comment>
<protein>
    <submittedName>
        <fullName evidence="8">Polysulfide reductase</fullName>
    </submittedName>
</protein>
<dbReference type="InterPro" id="IPR005614">
    <property type="entry name" value="NrfD-like"/>
</dbReference>
<evidence type="ECO:0000256" key="6">
    <source>
        <dbReference type="ARBA" id="ARBA00023136"/>
    </source>
</evidence>
<gene>
    <name evidence="8" type="ORF">ENS31_06690</name>
</gene>
<dbReference type="EMBL" id="DSUJ01000008">
    <property type="protein sequence ID" value="HFI91207.1"/>
    <property type="molecule type" value="Genomic_DNA"/>
</dbReference>
<dbReference type="AlphaFoldDB" id="A0A7V2ZJM9"/>
<dbReference type="PANTHER" id="PTHR34856">
    <property type="entry name" value="PROTEIN NRFD"/>
    <property type="match status" value="1"/>
</dbReference>
<keyword evidence="5 7" id="KW-1133">Transmembrane helix</keyword>
<dbReference type="Pfam" id="PF03916">
    <property type="entry name" value="NrfD"/>
    <property type="match status" value="1"/>
</dbReference>
<evidence type="ECO:0000256" key="1">
    <source>
        <dbReference type="ARBA" id="ARBA00004651"/>
    </source>
</evidence>
<comment type="subcellular location">
    <subcellularLocation>
        <location evidence="1">Cell membrane</location>
        <topology evidence="1">Multi-pass membrane protein</topology>
    </subcellularLocation>
</comment>
<evidence type="ECO:0000256" key="5">
    <source>
        <dbReference type="ARBA" id="ARBA00022989"/>
    </source>
</evidence>
<feature type="transmembrane region" description="Helical" evidence="7">
    <location>
        <begin position="106"/>
        <end position="124"/>
    </location>
</feature>
<dbReference type="Gene3D" id="1.20.1630.10">
    <property type="entry name" value="Formate dehydrogenase/DMSO reductase domain"/>
    <property type="match status" value="1"/>
</dbReference>
<sequence>MILAEQIIELTTTRHNPHVDPFMAMWEWQIPIYLFLGGMVAGMMIISGYFIFSDRYKVANCACFSIPFTALILISLGMFALFLDLAHKPYVWRLYTTFKVKSPMSWGAWILLLIYPALIANLLMKPTPWMLRLVPKLSDISAKINQHPFLIKNIGILNMLFGLMLGAYTGVLLSSMGSRPLWNTSLLWVLFLTSGLSTAAAYVHLVAKNKEESELLAKADNGFITIELFIFVMMFLGLLSSARPHIEAAQLLLTGPYAPAFWVFVIGLGLIIPLIIQLLAVNHKIKHTPIAPILVIVGGLILRFIIVEAGQYSHWFNAHFK</sequence>
<feature type="transmembrane region" description="Helical" evidence="7">
    <location>
        <begin position="185"/>
        <end position="207"/>
    </location>
</feature>
<comment type="similarity">
    <text evidence="2">Belongs to the NrfD family.</text>
</comment>
<keyword evidence="3" id="KW-1003">Cell membrane</keyword>
<evidence type="ECO:0000256" key="2">
    <source>
        <dbReference type="ARBA" id="ARBA00008929"/>
    </source>
</evidence>
<dbReference type="GO" id="GO:0005886">
    <property type="term" value="C:plasma membrane"/>
    <property type="evidence" value="ECO:0007669"/>
    <property type="project" value="UniProtKB-SubCell"/>
</dbReference>
<evidence type="ECO:0000256" key="3">
    <source>
        <dbReference type="ARBA" id="ARBA00022475"/>
    </source>
</evidence>
<evidence type="ECO:0000256" key="7">
    <source>
        <dbReference type="SAM" id="Phobius"/>
    </source>
</evidence>
<feature type="transmembrane region" description="Helical" evidence="7">
    <location>
        <begin position="154"/>
        <end position="173"/>
    </location>
</feature>